<sequence length="442" mass="48396">MSLRNKRRQPYTKLPGWPTASHSTYWLITGSVFVLVGIAGCGQEAVDESPTKESPTVLATKDAAQSADTSAAWHPIALKDVEQGWIALFDGRTQFGWSANSETNWRIDDGEIVADEGDVGLLRTTTQFADYEFRCECRLAEGGNSGVFLRTTADPESPIEGCYEFNLCDQHDTHPTGSLVGRNTPTKPFQLGTDWHTVSITLSGNRITAKIDETVVLENVEVEGETRSIGYIGLQHNKGQVRFRNVALKPLALTTLDESDDWEVVPGSKGQATVQEEQIKIEGGPGFLQTTETFGDFVLQLNAETGAEDVNSGVFFRAEKGTTEAPSNGYEMQVQFTTDGGDRTNPDDYGDGFGAGAIFRRQAARYVNGSDFNPVYFTLIANGPHIASWVDGLQVTDFVDEREPDSNPRKGRRLDPGHLSLQGHDPGTKIVFRTVGIKELPK</sequence>
<dbReference type="AlphaFoldDB" id="A0A517R2G6"/>
<evidence type="ECO:0000256" key="1">
    <source>
        <dbReference type="SAM" id="MobiDB-lite"/>
    </source>
</evidence>
<dbReference type="RefSeq" id="WP_145364109.1">
    <property type="nucleotide sequence ID" value="NZ_CP036268.1"/>
</dbReference>
<dbReference type="GO" id="GO:0016787">
    <property type="term" value="F:hydrolase activity"/>
    <property type="evidence" value="ECO:0007669"/>
    <property type="project" value="InterPro"/>
</dbReference>
<dbReference type="Proteomes" id="UP000317318">
    <property type="component" value="Chromosome"/>
</dbReference>
<protein>
    <recommendedName>
        <fullName evidence="2">3-keto-alpha-glucoside-1,2-lyase/3-keto-2-hydroxy-glucal hydratase domain-containing protein</fullName>
    </recommendedName>
</protein>
<reference evidence="3 4" key="1">
    <citation type="submission" date="2019-02" db="EMBL/GenBank/DDBJ databases">
        <title>Deep-cultivation of Planctomycetes and their phenomic and genomic characterization uncovers novel biology.</title>
        <authorList>
            <person name="Wiegand S."/>
            <person name="Jogler M."/>
            <person name="Boedeker C."/>
            <person name="Pinto D."/>
            <person name="Vollmers J."/>
            <person name="Rivas-Marin E."/>
            <person name="Kohn T."/>
            <person name="Peeters S.H."/>
            <person name="Heuer A."/>
            <person name="Rast P."/>
            <person name="Oberbeckmann S."/>
            <person name="Bunk B."/>
            <person name="Jeske O."/>
            <person name="Meyerdierks A."/>
            <person name="Storesund J.E."/>
            <person name="Kallscheuer N."/>
            <person name="Luecker S."/>
            <person name="Lage O.M."/>
            <person name="Pohl T."/>
            <person name="Merkel B.J."/>
            <person name="Hornburger P."/>
            <person name="Mueller R.-W."/>
            <person name="Bruemmer F."/>
            <person name="Labrenz M."/>
            <person name="Spormann A.M."/>
            <person name="Op den Camp H."/>
            <person name="Overmann J."/>
            <person name="Amann R."/>
            <person name="Jetten M.S.M."/>
            <person name="Mascher T."/>
            <person name="Medema M.H."/>
            <person name="Devos D.P."/>
            <person name="Kaster A.-K."/>
            <person name="Ovreas L."/>
            <person name="Rohde M."/>
            <person name="Galperin M.Y."/>
            <person name="Jogler C."/>
        </authorList>
    </citation>
    <scope>NUCLEOTIDE SEQUENCE [LARGE SCALE GENOMIC DNA]</scope>
    <source>
        <strain evidence="3 4">Pan189</strain>
    </source>
</reference>
<dbReference type="OrthoDB" id="211384at2"/>
<feature type="domain" description="3-keto-alpha-glucoside-1,2-lyase/3-keto-2-hydroxy-glucal hydratase" evidence="2">
    <location>
        <begin position="84"/>
        <end position="249"/>
    </location>
</feature>
<keyword evidence="4" id="KW-1185">Reference proteome</keyword>
<dbReference type="Gene3D" id="2.60.120.560">
    <property type="entry name" value="Exo-inulinase, domain 1"/>
    <property type="match status" value="2"/>
</dbReference>
<accession>A0A517R2G6</accession>
<dbReference type="InterPro" id="IPR010496">
    <property type="entry name" value="AL/BT2_dom"/>
</dbReference>
<evidence type="ECO:0000313" key="4">
    <source>
        <dbReference type="Proteomes" id="UP000317318"/>
    </source>
</evidence>
<gene>
    <name evidence="3" type="ORF">Pan189_24360</name>
</gene>
<organism evidence="3 4">
    <name type="scientific">Stratiformator vulcanicus</name>
    <dbReference type="NCBI Taxonomy" id="2527980"/>
    <lineage>
        <taxon>Bacteria</taxon>
        <taxon>Pseudomonadati</taxon>
        <taxon>Planctomycetota</taxon>
        <taxon>Planctomycetia</taxon>
        <taxon>Planctomycetales</taxon>
        <taxon>Planctomycetaceae</taxon>
        <taxon>Stratiformator</taxon>
    </lineage>
</organism>
<dbReference type="KEGG" id="svp:Pan189_24360"/>
<feature type="region of interest" description="Disordered" evidence="1">
    <location>
        <begin position="401"/>
        <end position="426"/>
    </location>
</feature>
<evidence type="ECO:0000313" key="3">
    <source>
        <dbReference type="EMBL" id="QDT38051.1"/>
    </source>
</evidence>
<feature type="compositionally biased region" description="Basic and acidic residues" evidence="1">
    <location>
        <begin position="401"/>
        <end position="416"/>
    </location>
</feature>
<proteinExistence type="predicted"/>
<evidence type="ECO:0000259" key="2">
    <source>
        <dbReference type="Pfam" id="PF06439"/>
    </source>
</evidence>
<feature type="domain" description="3-keto-alpha-glucoside-1,2-lyase/3-keto-2-hydroxy-glucal hydratase" evidence="2">
    <location>
        <begin position="260"/>
        <end position="438"/>
    </location>
</feature>
<dbReference type="Pfam" id="PF06439">
    <property type="entry name" value="3keto-disac_hyd"/>
    <property type="match status" value="2"/>
</dbReference>
<name>A0A517R2G6_9PLAN</name>
<dbReference type="EMBL" id="CP036268">
    <property type="protein sequence ID" value="QDT38051.1"/>
    <property type="molecule type" value="Genomic_DNA"/>
</dbReference>